<dbReference type="InterPro" id="IPR001611">
    <property type="entry name" value="Leu-rich_rpt"/>
</dbReference>
<dbReference type="EMBL" id="CAJVPS010002946">
    <property type="protein sequence ID" value="CAG8579564.1"/>
    <property type="molecule type" value="Genomic_DNA"/>
</dbReference>
<proteinExistence type="predicted"/>
<evidence type="ECO:0000313" key="1">
    <source>
        <dbReference type="EMBL" id="CAG8579564.1"/>
    </source>
</evidence>
<dbReference type="AlphaFoldDB" id="A0A9N9BTU6"/>
<gene>
    <name evidence="1" type="ORF">ALEPTO_LOCUS7195</name>
</gene>
<name>A0A9N9BTU6_9GLOM</name>
<dbReference type="SUPFAM" id="SSF52047">
    <property type="entry name" value="RNI-like"/>
    <property type="match status" value="1"/>
</dbReference>
<dbReference type="Proteomes" id="UP000789508">
    <property type="component" value="Unassembled WGS sequence"/>
</dbReference>
<protein>
    <submittedName>
        <fullName evidence="1">7525_t:CDS:1</fullName>
    </submittedName>
</protein>
<reference evidence="1" key="1">
    <citation type="submission" date="2021-06" db="EMBL/GenBank/DDBJ databases">
        <authorList>
            <person name="Kallberg Y."/>
            <person name="Tangrot J."/>
            <person name="Rosling A."/>
        </authorList>
    </citation>
    <scope>NUCLEOTIDE SEQUENCE</scope>
    <source>
        <strain evidence="1">FL130A</strain>
    </source>
</reference>
<dbReference type="Gene3D" id="3.80.10.10">
    <property type="entry name" value="Ribonuclease Inhibitor"/>
    <property type="match status" value="1"/>
</dbReference>
<dbReference type="InterPro" id="IPR032675">
    <property type="entry name" value="LRR_dom_sf"/>
</dbReference>
<dbReference type="OrthoDB" id="2337369at2759"/>
<comment type="caution">
    <text evidence="1">The sequence shown here is derived from an EMBL/GenBank/DDBJ whole genome shotgun (WGS) entry which is preliminary data.</text>
</comment>
<evidence type="ECO:0000313" key="2">
    <source>
        <dbReference type="Proteomes" id="UP000789508"/>
    </source>
</evidence>
<organism evidence="1 2">
    <name type="scientific">Ambispora leptoticha</name>
    <dbReference type="NCBI Taxonomy" id="144679"/>
    <lineage>
        <taxon>Eukaryota</taxon>
        <taxon>Fungi</taxon>
        <taxon>Fungi incertae sedis</taxon>
        <taxon>Mucoromycota</taxon>
        <taxon>Glomeromycotina</taxon>
        <taxon>Glomeromycetes</taxon>
        <taxon>Archaeosporales</taxon>
        <taxon>Ambisporaceae</taxon>
        <taxon>Ambispora</taxon>
    </lineage>
</organism>
<dbReference type="Pfam" id="PF13516">
    <property type="entry name" value="LRR_6"/>
    <property type="match status" value="1"/>
</dbReference>
<sequence length="196" mass="22337">MLIQAHFKIEYLDFAGVMAFQNDSLIVTIIRSSPNLKHFDISGNDIGDEVVEALAHTCQELEYLDLGGDRHCINQLRLAGAISNIKGSHPPEIAKYGYASLLCWILGIYWLARQVPFTHSLVFQEMLLFKQLQFRDDDLETEIRNQLPPQFKNVPFIIRAFHPGPVKYRVVQPQTLISDYFNGDPPTSVIHILVES</sequence>
<keyword evidence="2" id="KW-1185">Reference proteome</keyword>
<accession>A0A9N9BTU6</accession>